<feature type="transmembrane region" description="Helical" evidence="6">
    <location>
        <begin position="377"/>
        <end position="397"/>
    </location>
</feature>
<feature type="transmembrane region" description="Helical" evidence="6">
    <location>
        <begin position="79"/>
        <end position="102"/>
    </location>
</feature>
<dbReference type="GO" id="GO:0005886">
    <property type="term" value="C:plasma membrane"/>
    <property type="evidence" value="ECO:0007669"/>
    <property type="project" value="UniProtKB-SubCell"/>
</dbReference>
<evidence type="ECO:0000256" key="4">
    <source>
        <dbReference type="ARBA" id="ARBA00022989"/>
    </source>
</evidence>
<dbReference type="PANTHER" id="PTHR30250">
    <property type="entry name" value="PST FAMILY PREDICTED COLANIC ACID TRANSPORTER"/>
    <property type="match status" value="1"/>
</dbReference>
<feature type="transmembrane region" description="Helical" evidence="6">
    <location>
        <begin position="403"/>
        <end position="423"/>
    </location>
</feature>
<feature type="transmembrane region" description="Helical" evidence="6">
    <location>
        <begin position="458"/>
        <end position="481"/>
    </location>
</feature>
<dbReference type="Proteomes" id="UP000004664">
    <property type="component" value="Unassembled WGS sequence"/>
</dbReference>
<reference evidence="7 8" key="1">
    <citation type="submission" date="2011-06" db="EMBL/GenBank/DDBJ databases">
        <title>Genomic sequence of Methylobacter tundripaludum SV96.</title>
        <authorList>
            <consortium name="US DOE Joint Genome Institute"/>
            <person name="Lucas S."/>
            <person name="Han J."/>
            <person name="Lapidus A."/>
            <person name="Cheng J.-F."/>
            <person name="Goodwin L."/>
            <person name="Pitluck S."/>
            <person name="Held B."/>
            <person name="Detter J.C."/>
            <person name="Han C."/>
            <person name="Tapia R."/>
            <person name="Land M."/>
            <person name="Hauser L."/>
            <person name="Kyrpides N."/>
            <person name="Ivanova N."/>
            <person name="Ovchinnikova G."/>
            <person name="Pagani I."/>
            <person name="Klotz M.G."/>
            <person name="Dispirito A.A."/>
            <person name="Murrell J.C."/>
            <person name="Dunfield P."/>
            <person name="Kalyuzhnaya M.G."/>
            <person name="Svenning M."/>
            <person name="Trotsenko Y.A."/>
            <person name="Stein L.Y."/>
            <person name="Woyke T."/>
        </authorList>
    </citation>
    <scope>NUCLEOTIDE SEQUENCE [LARGE SCALE GENOMIC DNA]</scope>
    <source>
        <strain evidence="8">ATCC BAA-1195 / DSM 17260 / SV96</strain>
    </source>
</reference>
<dbReference type="InterPro" id="IPR002797">
    <property type="entry name" value="Polysacc_synth"/>
</dbReference>
<keyword evidence="3 6" id="KW-0812">Transmembrane</keyword>
<dbReference type="STRING" id="697282.Mettu_0311"/>
<evidence type="ECO:0000256" key="2">
    <source>
        <dbReference type="ARBA" id="ARBA00022475"/>
    </source>
</evidence>
<dbReference type="AlphaFoldDB" id="G3IUD5"/>
<evidence type="ECO:0000313" key="7">
    <source>
        <dbReference type="EMBL" id="EGW21545.1"/>
    </source>
</evidence>
<feature type="transmembrane region" description="Helical" evidence="6">
    <location>
        <begin position="149"/>
        <end position="169"/>
    </location>
</feature>
<sequence length="490" mass="55336">MSIIRKLASQTAVYGLSSIFGRFLNYLLVPLYTYYFTAAEYGVVSEFYAYAGFFSVLLLFGFETGYFRFRDKERTGPDVAYSTALIFVVLVNLGFFTLILLINTQLSAALNYANHPEYVLCFSLILILDAIAAIPFAQLRAENRAFRFAGIKIFEIGVTVLLSLFFIIYCPKLYAANPESWIAPIYNPAIGIGYIFIANLLASGFKFLLLAPQLAGLAWGFDRALFGRMVRYSLPMVVIGFAGIINEMLDRVLLKYLLPYDALTNMKMLGIYSACYKLSILMSLFIQAFRYAAEPFFFAYAGKSDARQVYAVVLKFFVIFCVFIFLLVTLFIDFFKYFVGDEFRAGLEVVPILLLANLCLGIYINLSIWYKLTDRTLMGASVSLAGAALTIALNIWWIPLFGYVGSAWATLACYGSMAILSYLLGRKYYPVNYDVKRVLGYIGLGIGLYFAHEQLLMIIVWQPWLLASALMLIYVLITLLCEGRQQRRLG</sequence>
<proteinExistence type="predicted"/>
<keyword evidence="5 6" id="KW-0472">Membrane</keyword>
<dbReference type="PANTHER" id="PTHR30250:SF11">
    <property type="entry name" value="O-ANTIGEN TRANSPORTER-RELATED"/>
    <property type="match status" value="1"/>
</dbReference>
<gene>
    <name evidence="7" type="ORF">Mettu_0311</name>
</gene>
<feature type="transmembrane region" description="Helical" evidence="6">
    <location>
        <begin position="435"/>
        <end position="452"/>
    </location>
</feature>
<dbReference type="EMBL" id="JH109152">
    <property type="protein sequence ID" value="EGW21545.1"/>
    <property type="molecule type" value="Genomic_DNA"/>
</dbReference>
<accession>G3IUD5</accession>
<dbReference type="InterPro" id="IPR050833">
    <property type="entry name" value="Poly_Biosynth_Transport"/>
</dbReference>
<feature type="transmembrane region" description="Helical" evidence="6">
    <location>
        <begin position="12"/>
        <end position="35"/>
    </location>
</feature>
<feature type="transmembrane region" description="Helical" evidence="6">
    <location>
        <begin position="309"/>
        <end position="332"/>
    </location>
</feature>
<evidence type="ECO:0000256" key="6">
    <source>
        <dbReference type="SAM" id="Phobius"/>
    </source>
</evidence>
<dbReference type="eggNOG" id="COG2244">
    <property type="taxonomic scope" value="Bacteria"/>
</dbReference>
<keyword evidence="2" id="KW-1003">Cell membrane</keyword>
<protein>
    <submittedName>
        <fullName evidence="7">Polysaccharide biosynthesis protein</fullName>
    </submittedName>
</protein>
<feature type="transmembrane region" description="Helical" evidence="6">
    <location>
        <begin position="352"/>
        <end position="370"/>
    </location>
</feature>
<feature type="transmembrane region" description="Helical" evidence="6">
    <location>
        <begin position="232"/>
        <end position="249"/>
    </location>
</feature>
<feature type="transmembrane region" description="Helical" evidence="6">
    <location>
        <begin position="117"/>
        <end position="137"/>
    </location>
</feature>
<feature type="transmembrane region" description="Helical" evidence="6">
    <location>
        <begin position="189"/>
        <end position="211"/>
    </location>
</feature>
<dbReference type="RefSeq" id="WP_006889526.1">
    <property type="nucleotide sequence ID" value="NZ_JH109152.1"/>
</dbReference>
<dbReference type="Pfam" id="PF01943">
    <property type="entry name" value="Polysacc_synt"/>
    <property type="match status" value="1"/>
</dbReference>
<evidence type="ECO:0000256" key="1">
    <source>
        <dbReference type="ARBA" id="ARBA00004651"/>
    </source>
</evidence>
<name>G3IUD5_METTV</name>
<feature type="transmembrane region" description="Helical" evidence="6">
    <location>
        <begin position="47"/>
        <end position="67"/>
    </location>
</feature>
<evidence type="ECO:0000256" key="3">
    <source>
        <dbReference type="ARBA" id="ARBA00022692"/>
    </source>
</evidence>
<dbReference type="HOGENOM" id="CLU_022017_7_2_6"/>
<comment type="subcellular location">
    <subcellularLocation>
        <location evidence="1">Cell membrane</location>
        <topology evidence="1">Multi-pass membrane protein</topology>
    </subcellularLocation>
</comment>
<organism evidence="7 8">
    <name type="scientific">Methylobacter tundripaludum (strain ATCC BAA-1195 / DSM 17260 / SV96)</name>
    <dbReference type="NCBI Taxonomy" id="697282"/>
    <lineage>
        <taxon>Bacteria</taxon>
        <taxon>Pseudomonadati</taxon>
        <taxon>Pseudomonadota</taxon>
        <taxon>Gammaproteobacteria</taxon>
        <taxon>Methylococcales</taxon>
        <taxon>Methylococcaceae</taxon>
        <taxon>Methylobacter</taxon>
    </lineage>
</organism>
<feature type="transmembrane region" description="Helical" evidence="6">
    <location>
        <begin position="269"/>
        <end position="289"/>
    </location>
</feature>
<keyword evidence="8" id="KW-1185">Reference proteome</keyword>
<evidence type="ECO:0000313" key="8">
    <source>
        <dbReference type="Proteomes" id="UP000004664"/>
    </source>
</evidence>
<evidence type="ECO:0000256" key="5">
    <source>
        <dbReference type="ARBA" id="ARBA00023136"/>
    </source>
</evidence>
<dbReference type="OrthoDB" id="9814608at2"/>
<keyword evidence="4 6" id="KW-1133">Transmembrane helix</keyword>